<evidence type="ECO:0000313" key="1">
    <source>
        <dbReference type="EMBL" id="GCB77455.1"/>
    </source>
</evidence>
<organism evidence="1 2">
    <name type="scientific">Scyliorhinus torazame</name>
    <name type="common">Cloudy catshark</name>
    <name type="synonym">Catulus torazame</name>
    <dbReference type="NCBI Taxonomy" id="75743"/>
    <lineage>
        <taxon>Eukaryota</taxon>
        <taxon>Metazoa</taxon>
        <taxon>Chordata</taxon>
        <taxon>Craniata</taxon>
        <taxon>Vertebrata</taxon>
        <taxon>Chondrichthyes</taxon>
        <taxon>Elasmobranchii</taxon>
        <taxon>Galeomorphii</taxon>
        <taxon>Galeoidea</taxon>
        <taxon>Carcharhiniformes</taxon>
        <taxon>Scyliorhinidae</taxon>
        <taxon>Scyliorhinus</taxon>
    </lineage>
</organism>
<dbReference type="Proteomes" id="UP000288216">
    <property type="component" value="Unassembled WGS sequence"/>
</dbReference>
<reference evidence="1 2" key="1">
    <citation type="journal article" date="2018" name="Nat. Ecol. Evol.">
        <title>Shark genomes provide insights into elasmobranch evolution and the origin of vertebrates.</title>
        <authorList>
            <person name="Hara Y"/>
            <person name="Yamaguchi K"/>
            <person name="Onimaru K"/>
            <person name="Kadota M"/>
            <person name="Koyanagi M"/>
            <person name="Keeley SD"/>
            <person name="Tatsumi K"/>
            <person name="Tanaka K"/>
            <person name="Motone F"/>
            <person name="Kageyama Y"/>
            <person name="Nozu R"/>
            <person name="Adachi N"/>
            <person name="Nishimura O"/>
            <person name="Nakagawa R"/>
            <person name="Tanegashima C"/>
            <person name="Kiyatake I"/>
            <person name="Matsumoto R"/>
            <person name="Murakumo K"/>
            <person name="Nishida K"/>
            <person name="Terakita A"/>
            <person name="Kuratani S"/>
            <person name="Sato K"/>
            <person name="Hyodo S Kuraku.S."/>
        </authorList>
    </citation>
    <scope>NUCLEOTIDE SEQUENCE [LARGE SCALE GENOMIC DNA]</scope>
</reference>
<dbReference type="EMBL" id="BFAA01011581">
    <property type="protein sequence ID" value="GCB77455.1"/>
    <property type="molecule type" value="Genomic_DNA"/>
</dbReference>
<gene>
    <name evidence="1" type="ORF">scyTo_0017603</name>
</gene>
<keyword evidence="2" id="KW-1185">Reference proteome</keyword>
<name>A0A401PWG0_SCYTO</name>
<proteinExistence type="predicted"/>
<accession>A0A401PWG0</accession>
<dbReference type="AlphaFoldDB" id="A0A401PWG0"/>
<protein>
    <submittedName>
        <fullName evidence="1">Uncharacterized protein</fullName>
    </submittedName>
</protein>
<evidence type="ECO:0000313" key="2">
    <source>
        <dbReference type="Proteomes" id="UP000288216"/>
    </source>
</evidence>
<sequence>MALSIAETFLERKDSSLSDLEKLSKAFAEKLEFKLKSWAKKAETVEVIAQHLGLEEARVNPGSNSVGLARIQLQKKQLDLEKEKELKQLGERNGNDKA</sequence>
<comment type="caution">
    <text evidence="1">The sequence shown here is derived from an EMBL/GenBank/DDBJ whole genome shotgun (WGS) entry which is preliminary data.</text>
</comment>